<evidence type="ECO:0000256" key="2">
    <source>
        <dbReference type="ARBA" id="ARBA00022598"/>
    </source>
</evidence>
<dbReference type="InterPro" id="IPR000873">
    <property type="entry name" value="AMP-dep_synth/lig_dom"/>
</dbReference>
<keyword evidence="6" id="KW-1185">Reference proteome</keyword>
<keyword evidence="2" id="KW-0436">Ligase</keyword>
<feature type="domain" description="AMP-binding enzyme C-terminal" evidence="4">
    <location>
        <begin position="461"/>
        <end position="543"/>
    </location>
</feature>
<evidence type="ECO:0000313" key="5">
    <source>
        <dbReference type="EMBL" id="GFF64873.1"/>
    </source>
</evidence>
<dbReference type="PANTHER" id="PTHR24096">
    <property type="entry name" value="LONG-CHAIN-FATTY-ACID--COA LIGASE"/>
    <property type="match status" value="1"/>
</dbReference>
<dbReference type="InterPro" id="IPR045851">
    <property type="entry name" value="AMP-bd_C_sf"/>
</dbReference>
<dbReference type="Gene3D" id="3.40.50.12780">
    <property type="entry name" value="N-terminal domain of ligase-like"/>
    <property type="match status" value="1"/>
</dbReference>
<evidence type="ECO:0000313" key="6">
    <source>
        <dbReference type="Proteomes" id="UP000465220"/>
    </source>
</evidence>
<gene>
    <name evidence="5" type="ORF">IFM60648_01413</name>
</gene>
<organism evidence="5 6">
    <name type="scientific">Aspergillus lentulus</name>
    <dbReference type="NCBI Taxonomy" id="293939"/>
    <lineage>
        <taxon>Eukaryota</taxon>
        <taxon>Fungi</taxon>
        <taxon>Dikarya</taxon>
        <taxon>Ascomycota</taxon>
        <taxon>Pezizomycotina</taxon>
        <taxon>Eurotiomycetes</taxon>
        <taxon>Eurotiomycetidae</taxon>
        <taxon>Eurotiales</taxon>
        <taxon>Aspergillaceae</taxon>
        <taxon>Aspergillus</taxon>
        <taxon>Aspergillus subgen. Fumigati</taxon>
    </lineage>
</organism>
<proteinExistence type="inferred from homology"/>
<dbReference type="Pfam" id="PF00501">
    <property type="entry name" value="AMP-binding"/>
    <property type="match status" value="1"/>
</dbReference>
<dbReference type="SUPFAM" id="SSF56801">
    <property type="entry name" value="Acetyl-CoA synthetase-like"/>
    <property type="match status" value="1"/>
</dbReference>
<dbReference type="InterPro" id="IPR025110">
    <property type="entry name" value="AMP-bd_C"/>
</dbReference>
<comment type="caution">
    <text evidence="5">The sequence shown here is derived from an EMBL/GenBank/DDBJ whole genome shotgun (WGS) entry which is preliminary data.</text>
</comment>
<dbReference type="InterPro" id="IPR042099">
    <property type="entry name" value="ANL_N_sf"/>
</dbReference>
<sequence length="562" mass="61598">MPNIVYRSPLPDVELPNEDLVSFLFSNPYNSPREKPLFIDAVSGSSHTYADVIRRTQSLACGLRNLGIQPDDIVSVMSPNSIEYPIICYAIIGCGATVAPSDASLAPDEVRHQLQITQATYLIIHSSLMPTRKDAIKGTAVQCVIQADGEAARESGMPTVNDLVAGSPAQDLLMTPPTLLDKRPAFICFSSGTTGPTKGVIITHHNITANLQQWNALYLRGISPSPTAVAFMPFSHISGISTVVCGGMLRGTTTAILPRFDIDVFLRNAQQLQPDELSLVPPIAMLLVNDPRVLKYNISSVKRVFSTAAPLSRELARALEERFRTIHGTTVHCHQAWGMTETSPLATGLPPDRIDRRHTVGCIAPNMEFRLVDPETLQDVMQVDANGTLQPGEILCRGPNVTKGYYRNQAATRHLFHADADGVTWLRTGDIATIDLEGYLTIQGRIKEMIKYKGLQIVPSELEGTLLQHPDIADCAVTARWAEEQATELPVAFVVLTQSARSRCPSDVARCIDAWLTKRVTAHKRLRGGIRFIDTIPKSTSGKILRRQLQKRLADIGPAPRI</sequence>
<name>A0ABQ0ZUS5_ASPLE</name>
<dbReference type="PANTHER" id="PTHR24096:SF149">
    <property type="entry name" value="AMP-BINDING DOMAIN-CONTAINING PROTEIN-RELATED"/>
    <property type="match status" value="1"/>
</dbReference>
<evidence type="ECO:0000256" key="1">
    <source>
        <dbReference type="ARBA" id="ARBA00006432"/>
    </source>
</evidence>
<dbReference type="Proteomes" id="UP000465220">
    <property type="component" value="Unassembled WGS sequence"/>
</dbReference>
<dbReference type="EMBL" id="BLKI01000005">
    <property type="protein sequence ID" value="GFF64873.1"/>
    <property type="molecule type" value="Genomic_DNA"/>
</dbReference>
<reference evidence="5 6" key="1">
    <citation type="submission" date="2020-01" db="EMBL/GenBank/DDBJ databases">
        <title>Draft genome sequence of Aspergillus lentulus IFM 60648.</title>
        <authorList>
            <person name="Takahashi H."/>
            <person name="Yaguchi T."/>
        </authorList>
    </citation>
    <scope>NUCLEOTIDE SEQUENCE [LARGE SCALE GENOMIC DNA]</scope>
    <source>
        <strain evidence="5 6">IFM 60648</strain>
    </source>
</reference>
<evidence type="ECO:0000259" key="3">
    <source>
        <dbReference type="Pfam" id="PF00501"/>
    </source>
</evidence>
<dbReference type="Gene3D" id="3.30.300.30">
    <property type="match status" value="1"/>
</dbReference>
<dbReference type="Pfam" id="PF13193">
    <property type="entry name" value="AMP-binding_C"/>
    <property type="match status" value="1"/>
</dbReference>
<accession>A0ABQ0ZUS5</accession>
<protein>
    <submittedName>
        <fullName evidence="5">Uncharacterized protein</fullName>
    </submittedName>
</protein>
<feature type="domain" description="AMP-dependent synthetase/ligase" evidence="3">
    <location>
        <begin position="31"/>
        <end position="406"/>
    </location>
</feature>
<comment type="similarity">
    <text evidence="1">Belongs to the ATP-dependent AMP-binding enzyme family.</text>
</comment>
<evidence type="ECO:0000259" key="4">
    <source>
        <dbReference type="Pfam" id="PF13193"/>
    </source>
</evidence>